<feature type="region of interest" description="Disordered" evidence="1">
    <location>
        <begin position="36"/>
        <end position="66"/>
    </location>
</feature>
<feature type="non-terminal residue" evidence="2">
    <location>
        <position position="1"/>
    </location>
</feature>
<gene>
    <name evidence="2" type="ORF">OLEA9_A020282</name>
</gene>
<evidence type="ECO:0000313" key="3">
    <source>
        <dbReference type="Proteomes" id="UP000594638"/>
    </source>
</evidence>
<dbReference type="EMBL" id="CACTIH010005516">
    <property type="protein sequence ID" value="CAA2996072.1"/>
    <property type="molecule type" value="Genomic_DNA"/>
</dbReference>
<name>A0A8S0SWM2_OLEEU</name>
<reference evidence="2 3" key="1">
    <citation type="submission" date="2019-12" db="EMBL/GenBank/DDBJ databases">
        <authorList>
            <person name="Alioto T."/>
            <person name="Alioto T."/>
            <person name="Gomez Garrido J."/>
        </authorList>
    </citation>
    <scope>NUCLEOTIDE SEQUENCE [LARGE SCALE GENOMIC DNA]</scope>
</reference>
<dbReference type="Gramene" id="OE9A020282T1">
    <property type="protein sequence ID" value="OE9A020282C1"/>
    <property type="gene ID" value="OE9A020282"/>
</dbReference>
<protein>
    <submittedName>
        <fullName evidence="2">Uncharacterized protein</fullName>
    </submittedName>
</protein>
<accession>A0A8S0SWM2</accession>
<dbReference type="AlphaFoldDB" id="A0A8S0SWM2"/>
<evidence type="ECO:0000313" key="2">
    <source>
        <dbReference type="EMBL" id="CAA2996072.1"/>
    </source>
</evidence>
<proteinExistence type="predicted"/>
<dbReference type="Proteomes" id="UP000594638">
    <property type="component" value="Unassembled WGS sequence"/>
</dbReference>
<sequence length="86" mass="9524">CRCETGTTVVGSTPLQECGAYCEDLCPRCPPRLRTGARSPQRHHYRRIGTAAKESRPTARTSTPRCAARPLRISKTTVEIRLATIQ</sequence>
<keyword evidence="3" id="KW-1185">Reference proteome</keyword>
<organism evidence="2 3">
    <name type="scientific">Olea europaea subsp. europaea</name>
    <dbReference type="NCBI Taxonomy" id="158383"/>
    <lineage>
        <taxon>Eukaryota</taxon>
        <taxon>Viridiplantae</taxon>
        <taxon>Streptophyta</taxon>
        <taxon>Embryophyta</taxon>
        <taxon>Tracheophyta</taxon>
        <taxon>Spermatophyta</taxon>
        <taxon>Magnoliopsida</taxon>
        <taxon>eudicotyledons</taxon>
        <taxon>Gunneridae</taxon>
        <taxon>Pentapetalae</taxon>
        <taxon>asterids</taxon>
        <taxon>lamiids</taxon>
        <taxon>Lamiales</taxon>
        <taxon>Oleaceae</taxon>
        <taxon>Oleeae</taxon>
        <taxon>Olea</taxon>
    </lineage>
</organism>
<comment type="caution">
    <text evidence="2">The sequence shown here is derived from an EMBL/GenBank/DDBJ whole genome shotgun (WGS) entry which is preliminary data.</text>
</comment>
<evidence type="ECO:0000256" key="1">
    <source>
        <dbReference type="SAM" id="MobiDB-lite"/>
    </source>
</evidence>